<proteinExistence type="predicted"/>
<comment type="caution">
    <text evidence="1">The sequence shown here is derived from an EMBL/GenBank/DDBJ whole genome shotgun (WGS) entry which is preliminary data.</text>
</comment>
<name>S4GM86_GARVA</name>
<dbReference type="HOGENOM" id="CLU_2632993_0_0_11"/>
<dbReference type="PATRIC" id="fig|1261066.4.peg.1310"/>
<organism evidence="1 2">
    <name type="scientific">Gardnerella vaginalis JCP8108</name>
    <dbReference type="NCBI Taxonomy" id="1261066"/>
    <lineage>
        <taxon>Bacteria</taxon>
        <taxon>Bacillati</taxon>
        <taxon>Actinomycetota</taxon>
        <taxon>Actinomycetes</taxon>
        <taxon>Bifidobacteriales</taxon>
        <taxon>Bifidobacteriaceae</taxon>
        <taxon>Gardnerella</taxon>
    </lineage>
</organism>
<dbReference type="AlphaFoldDB" id="S4GM86"/>
<sequence length="77" mass="8666">MLVFRILFGIAKKKAQKNTPNNIAKKTKNNILKNIAKNMPVGLVIFHKSVKIPNCGLCKAKLQITRMGTFAGLHYRE</sequence>
<evidence type="ECO:0000313" key="1">
    <source>
        <dbReference type="EMBL" id="EPI45155.1"/>
    </source>
</evidence>
<gene>
    <name evidence="1" type="ORF">HMPREF1581_01494</name>
</gene>
<reference evidence="1 2" key="1">
    <citation type="submission" date="2013-06" db="EMBL/GenBank/DDBJ databases">
        <authorList>
            <person name="Weinstock G."/>
            <person name="Sodergren E."/>
            <person name="Lobos E.A."/>
            <person name="Fulton L."/>
            <person name="Fulton R."/>
            <person name="Courtney L."/>
            <person name="Fronick C."/>
            <person name="O'Laughlin M."/>
            <person name="Godfrey J."/>
            <person name="Wilson R.M."/>
            <person name="Miner T."/>
            <person name="Farmer C."/>
            <person name="Delehaunty K."/>
            <person name="Cordes M."/>
            <person name="Minx P."/>
            <person name="Tomlinson C."/>
            <person name="Chen J."/>
            <person name="Wollam A."/>
            <person name="Pepin K.H."/>
            <person name="Bhonagiri V."/>
            <person name="Zhang X."/>
            <person name="Warren W."/>
            <person name="Mitreva M."/>
            <person name="Mardis E.R."/>
            <person name="Wilson R.K."/>
        </authorList>
    </citation>
    <scope>NUCLEOTIDE SEQUENCE [LARGE SCALE GENOMIC DNA]</scope>
    <source>
        <strain evidence="1 2">JCP8108</strain>
    </source>
</reference>
<evidence type="ECO:0000313" key="2">
    <source>
        <dbReference type="Proteomes" id="UP000014521"/>
    </source>
</evidence>
<dbReference type="EMBL" id="ATJJ01000162">
    <property type="protein sequence ID" value="EPI45155.1"/>
    <property type="molecule type" value="Genomic_DNA"/>
</dbReference>
<protein>
    <submittedName>
        <fullName evidence="1">Uncharacterized protein</fullName>
    </submittedName>
</protein>
<dbReference type="Proteomes" id="UP000014521">
    <property type="component" value="Unassembled WGS sequence"/>
</dbReference>
<accession>S4GM86</accession>